<comment type="caution">
    <text evidence="1">The sequence shown here is derived from an EMBL/GenBank/DDBJ whole genome shotgun (WGS) entry which is preliminary data.</text>
</comment>
<reference evidence="1 2" key="1">
    <citation type="submission" date="2019-03" db="EMBL/GenBank/DDBJ databases">
        <title>Draft genome sequence of an environmental Acinetobacter seifertii from Brazil.</title>
        <authorList>
            <person name="Furlan J.P.R."/>
            <person name="Stehling E.G."/>
        </authorList>
    </citation>
    <scope>NUCLEOTIDE SEQUENCE [LARGE SCALE GENOMIC DNA]</scope>
    <source>
        <strain evidence="1 2">SAb133</strain>
    </source>
</reference>
<proteinExistence type="predicted"/>
<name>A0A2M8MEA6_9GAMM</name>
<evidence type="ECO:0000313" key="2">
    <source>
        <dbReference type="Proteomes" id="UP000297445"/>
    </source>
</evidence>
<dbReference type="Proteomes" id="UP000297445">
    <property type="component" value="Unassembled WGS sequence"/>
</dbReference>
<dbReference type="AlphaFoldDB" id="A0A2M8MEA6"/>
<accession>A0A2M8MEA6</accession>
<gene>
    <name evidence="1" type="ORF">E2R16_08475</name>
</gene>
<protein>
    <submittedName>
        <fullName evidence="1">Uncharacterized protein</fullName>
    </submittedName>
</protein>
<evidence type="ECO:0000313" key="1">
    <source>
        <dbReference type="EMBL" id="TEU27395.1"/>
    </source>
</evidence>
<dbReference type="EMBL" id="SNSA01000004">
    <property type="protein sequence ID" value="TEU27395.1"/>
    <property type="molecule type" value="Genomic_DNA"/>
</dbReference>
<organism evidence="1 2">
    <name type="scientific">Acinetobacter seifertii</name>
    <dbReference type="NCBI Taxonomy" id="1530123"/>
    <lineage>
        <taxon>Bacteria</taxon>
        <taxon>Pseudomonadati</taxon>
        <taxon>Pseudomonadota</taxon>
        <taxon>Gammaproteobacteria</taxon>
        <taxon>Moraxellales</taxon>
        <taxon>Moraxellaceae</taxon>
        <taxon>Acinetobacter</taxon>
        <taxon>Acinetobacter calcoaceticus/baumannii complex</taxon>
    </lineage>
</organism>
<sequence length="76" mass="8979">MMWVIDIHQCLRLRTLSLIWVNFNLKNKKYSESSVCIIVTKHRKKLLPIFVTVALKNQSPLKFHRIGFAKKIKNTV</sequence>